<reference evidence="4" key="2">
    <citation type="submission" date="2016-04" db="EMBL/GenBank/DDBJ databases">
        <authorList>
            <person name="Guldener U."/>
            <person name="Guldener U."/>
        </authorList>
    </citation>
    <scope>NUCLEOTIDE SEQUENCE [LARGE SCALE GENOMIC DNA]</scope>
    <source>
        <strain evidence="4">UB2112</strain>
    </source>
</reference>
<dbReference type="EMBL" id="LT558138">
    <property type="protein sequence ID" value="SAM86347.1"/>
    <property type="molecule type" value="Genomic_DNA"/>
</dbReference>
<organism evidence="2 4">
    <name type="scientific">Ustilago bromivora</name>
    <dbReference type="NCBI Taxonomy" id="307758"/>
    <lineage>
        <taxon>Eukaryota</taxon>
        <taxon>Fungi</taxon>
        <taxon>Dikarya</taxon>
        <taxon>Basidiomycota</taxon>
        <taxon>Ustilaginomycotina</taxon>
        <taxon>Ustilaginomycetes</taxon>
        <taxon>Ustilaginales</taxon>
        <taxon>Ustilaginaceae</taxon>
        <taxon>Ustilago</taxon>
    </lineage>
</organism>
<evidence type="ECO:0000313" key="3">
    <source>
        <dbReference type="EMBL" id="SYW81924.1"/>
    </source>
</evidence>
<accession>A0A1K0HD38</accession>
<feature type="compositionally biased region" description="Basic and acidic residues" evidence="1">
    <location>
        <begin position="53"/>
        <end position="68"/>
    </location>
</feature>
<dbReference type="Proteomes" id="UP000179920">
    <property type="component" value="Chromosome XXII"/>
</dbReference>
<feature type="compositionally biased region" description="Polar residues" evidence="1">
    <location>
        <begin position="95"/>
        <end position="107"/>
    </location>
</feature>
<dbReference type="Proteomes" id="UP000658997">
    <property type="component" value="Unassembled WGS sequence"/>
</dbReference>
<reference evidence="3" key="3">
    <citation type="submission" date="2018-08" db="EMBL/GenBank/DDBJ databases">
        <authorList>
            <person name="Guldener U."/>
        </authorList>
    </citation>
    <scope>NUCLEOTIDE SEQUENCE</scope>
    <source>
        <strain evidence="3">UB2</strain>
    </source>
</reference>
<dbReference type="OrthoDB" id="2590867at2759"/>
<evidence type="ECO:0000313" key="2">
    <source>
        <dbReference type="EMBL" id="SAM86347.1"/>
    </source>
</evidence>
<name>A0A1K0HD38_9BASI</name>
<sequence length="107" mass="10836">MSEAGKSFGDAVKGVFTAVHGAGEAIRGNANQTLDSAGEGLKHDTCDPNTAKAHADAHGRSSDYDKAGSHQGVAAKGADEFKAGTDKLGGVFGKNKSTQPVNTNSSF</sequence>
<dbReference type="AlphaFoldDB" id="A0A1K0HD38"/>
<evidence type="ECO:0000256" key="1">
    <source>
        <dbReference type="SAM" id="MobiDB-lite"/>
    </source>
</evidence>
<feature type="region of interest" description="Disordered" evidence="1">
    <location>
        <begin position="34"/>
        <end position="107"/>
    </location>
</feature>
<evidence type="ECO:0000313" key="4">
    <source>
        <dbReference type="Proteomes" id="UP000179920"/>
    </source>
</evidence>
<evidence type="ECO:0000313" key="5">
    <source>
        <dbReference type="Proteomes" id="UP000658997"/>
    </source>
</evidence>
<dbReference type="EMBL" id="ULHB01000100">
    <property type="protein sequence ID" value="SYW81924.1"/>
    <property type="molecule type" value="Genomic_DNA"/>
</dbReference>
<proteinExistence type="predicted"/>
<reference evidence="2" key="1">
    <citation type="submission" date="2016-04" db="EMBL/GenBank/DDBJ databases">
        <authorList>
            <person name="Evans L.H."/>
            <person name="Alamgir A."/>
            <person name="Owens N."/>
            <person name="Weber N.D."/>
            <person name="Virtaneva K."/>
            <person name="Barbian K."/>
            <person name="Babar A."/>
            <person name="Rosenke K."/>
        </authorList>
    </citation>
    <scope>NUCLEOTIDE SEQUENCE</scope>
    <source>
        <strain evidence="2">UB2112</strain>
    </source>
</reference>
<protein>
    <submittedName>
        <fullName evidence="2">Uncharacterized protein</fullName>
    </submittedName>
</protein>
<keyword evidence="5" id="KW-1185">Reference proteome</keyword>
<gene>
    <name evidence="3" type="ORF">UBRO2_04378</name>
    <name evidence="2" type="ORF">UBRO_08808</name>
</gene>